<keyword evidence="2" id="KW-1133">Transmembrane helix</keyword>
<comment type="caution">
    <text evidence="3">The sequence shown here is derived from an EMBL/GenBank/DDBJ whole genome shotgun (WGS) entry which is preliminary data.</text>
</comment>
<evidence type="ECO:0000256" key="1">
    <source>
        <dbReference type="SAM" id="MobiDB-lite"/>
    </source>
</evidence>
<sequence length="215" mass="23793">MGSTIRLVSIPENTAASKEYVKTLFPDSQPRSSDSELEGLYKFTLREAENFLRTHALALRIPTGSATSRDIDAGQNPRIVDEDHPEKDLQDDNATTEGRGKKKKVALLLPLLLFLKLKALLVPILLGVLFIKKLLILAAILLPSLLSFIKLCKPSHGHSYSGWISAPDISGDYSSGYSHSGGYHGDYHGRRSSRWAPHSMAYRGYHRANEEHTGV</sequence>
<feature type="compositionally biased region" description="Basic and acidic residues" evidence="1">
    <location>
        <begin position="79"/>
        <end position="90"/>
    </location>
</feature>
<dbReference type="AlphaFoldDB" id="A0A2J7QXK8"/>
<dbReference type="GO" id="GO:0016020">
    <property type="term" value="C:membrane"/>
    <property type="evidence" value="ECO:0007669"/>
    <property type="project" value="TreeGrafter"/>
</dbReference>
<dbReference type="InterPro" id="IPR012464">
    <property type="entry name" value="DUF1676"/>
</dbReference>
<accession>A0A2J7QXK8</accession>
<dbReference type="InParanoid" id="A0A2J7QXK8"/>
<dbReference type="PANTHER" id="PTHR21879:SF10">
    <property type="entry name" value="LP14110P"/>
    <property type="match status" value="1"/>
</dbReference>
<dbReference type="PANTHER" id="PTHR21879">
    <property type="entry name" value="FI03362P-RELATED-RELATED"/>
    <property type="match status" value="1"/>
</dbReference>
<keyword evidence="4" id="KW-1185">Reference proteome</keyword>
<gene>
    <name evidence="3" type="ORF">B7P43_G07743</name>
</gene>
<keyword evidence="2" id="KW-0472">Membrane</keyword>
<dbReference type="Pfam" id="PF07898">
    <property type="entry name" value="DUF1676"/>
    <property type="match status" value="1"/>
</dbReference>
<reference evidence="3 4" key="1">
    <citation type="submission" date="2017-12" db="EMBL/GenBank/DDBJ databases">
        <title>Hemimetabolous genomes reveal molecular basis of termite eusociality.</title>
        <authorList>
            <person name="Harrison M.C."/>
            <person name="Jongepier E."/>
            <person name="Robertson H.M."/>
            <person name="Arning N."/>
            <person name="Bitard-Feildel T."/>
            <person name="Chao H."/>
            <person name="Childers C.P."/>
            <person name="Dinh H."/>
            <person name="Doddapaneni H."/>
            <person name="Dugan S."/>
            <person name="Gowin J."/>
            <person name="Greiner C."/>
            <person name="Han Y."/>
            <person name="Hu H."/>
            <person name="Hughes D.S.T."/>
            <person name="Huylmans A.-K."/>
            <person name="Kemena C."/>
            <person name="Kremer L.P.M."/>
            <person name="Lee S.L."/>
            <person name="Lopez-Ezquerra A."/>
            <person name="Mallet L."/>
            <person name="Monroy-Kuhn J.M."/>
            <person name="Moser A."/>
            <person name="Murali S.C."/>
            <person name="Muzny D.M."/>
            <person name="Otani S."/>
            <person name="Piulachs M.-D."/>
            <person name="Poelchau M."/>
            <person name="Qu J."/>
            <person name="Schaub F."/>
            <person name="Wada-Katsumata A."/>
            <person name="Worley K.C."/>
            <person name="Xie Q."/>
            <person name="Ylla G."/>
            <person name="Poulsen M."/>
            <person name="Gibbs R.A."/>
            <person name="Schal C."/>
            <person name="Richards S."/>
            <person name="Belles X."/>
            <person name="Korb J."/>
            <person name="Bornberg-Bauer E."/>
        </authorList>
    </citation>
    <scope>NUCLEOTIDE SEQUENCE [LARGE SCALE GENOMIC DNA]</scope>
    <source>
        <tissue evidence="3">Whole body</tissue>
    </source>
</reference>
<feature type="region of interest" description="Disordered" evidence="1">
    <location>
        <begin position="68"/>
        <end position="97"/>
    </location>
</feature>
<protein>
    <submittedName>
        <fullName evidence="3">Uncharacterized protein</fullName>
    </submittedName>
</protein>
<proteinExistence type="predicted"/>
<dbReference type="Proteomes" id="UP000235965">
    <property type="component" value="Unassembled WGS sequence"/>
</dbReference>
<dbReference type="EMBL" id="NEVH01009379">
    <property type="protein sequence ID" value="PNF33308.1"/>
    <property type="molecule type" value="Genomic_DNA"/>
</dbReference>
<name>A0A2J7QXK8_9NEOP</name>
<evidence type="ECO:0000313" key="4">
    <source>
        <dbReference type="Proteomes" id="UP000235965"/>
    </source>
</evidence>
<dbReference type="FunCoup" id="A0A2J7QXK8">
    <property type="interactions" value="7"/>
</dbReference>
<organism evidence="3 4">
    <name type="scientific">Cryptotermes secundus</name>
    <dbReference type="NCBI Taxonomy" id="105785"/>
    <lineage>
        <taxon>Eukaryota</taxon>
        <taxon>Metazoa</taxon>
        <taxon>Ecdysozoa</taxon>
        <taxon>Arthropoda</taxon>
        <taxon>Hexapoda</taxon>
        <taxon>Insecta</taxon>
        <taxon>Pterygota</taxon>
        <taxon>Neoptera</taxon>
        <taxon>Polyneoptera</taxon>
        <taxon>Dictyoptera</taxon>
        <taxon>Blattodea</taxon>
        <taxon>Blattoidea</taxon>
        <taxon>Termitoidae</taxon>
        <taxon>Kalotermitidae</taxon>
        <taxon>Cryptotermitinae</taxon>
        <taxon>Cryptotermes</taxon>
    </lineage>
</organism>
<keyword evidence="2" id="KW-0812">Transmembrane</keyword>
<feature type="transmembrane region" description="Helical" evidence="2">
    <location>
        <begin position="105"/>
        <end position="128"/>
    </location>
</feature>
<evidence type="ECO:0000256" key="2">
    <source>
        <dbReference type="SAM" id="Phobius"/>
    </source>
</evidence>
<evidence type="ECO:0000313" key="3">
    <source>
        <dbReference type="EMBL" id="PNF33308.1"/>
    </source>
</evidence>